<organism evidence="1">
    <name type="scientific">hydrothermal vent metagenome</name>
    <dbReference type="NCBI Taxonomy" id="652676"/>
    <lineage>
        <taxon>unclassified sequences</taxon>
        <taxon>metagenomes</taxon>
        <taxon>ecological metagenomes</taxon>
    </lineage>
</organism>
<name>A0A3B0X9E7_9ZZZZ</name>
<feature type="non-terminal residue" evidence="1">
    <location>
        <position position="218"/>
    </location>
</feature>
<dbReference type="Gene3D" id="3.90.1720.10">
    <property type="entry name" value="endopeptidase domain like (from Nostoc punctiforme)"/>
    <property type="match status" value="1"/>
</dbReference>
<proteinExistence type="predicted"/>
<evidence type="ECO:0000313" key="1">
    <source>
        <dbReference type="EMBL" id="VAW59547.1"/>
    </source>
</evidence>
<dbReference type="InterPro" id="IPR038765">
    <property type="entry name" value="Papain-like_cys_pep_sf"/>
</dbReference>
<dbReference type="SUPFAM" id="SSF54001">
    <property type="entry name" value="Cysteine proteinases"/>
    <property type="match status" value="1"/>
</dbReference>
<accession>A0A3B0X9E7</accession>
<gene>
    <name evidence="1" type="ORF">MNBD_GAMMA08-1433</name>
</gene>
<dbReference type="AlphaFoldDB" id="A0A3B0X9E7"/>
<reference evidence="1" key="1">
    <citation type="submission" date="2018-06" db="EMBL/GenBank/DDBJ databases">
        <authorList>
            <person name="Zhirakovskaya E."/>
        </authorList>
    </citation>
    <scope>NUCLEOTIDE SEQUENCE</scope>
</reference>
<dbReference type="EMBL" id="UOFH01000089">
    <property type="protein sequence ID" value="VAW59547.1"/>
    <property type="molecule type" value="Genomic_DNA"/>
</dbReference>
<sequence>MNPNIDFRDIADLKTGDVLLCWCDPSKSVVAKKIHEVTGSEYCHAAIYYGDSQAAEFTAKNGIKKGKIGKVNVSCLVSRYGHIAVFRQPDAWTGDDRISALRLFIDKVVKNQAKYNFDGILKFKDRKEYHEANIYAKLNDFFTEKSAPISTDKHQYFCSEFVCDCFIAVGFIQPGAAVIYQSDTYSPGDLSKDSTFGTFWGYLRNDNNYQVNESDQFY</sequence>
<protein>
    <submittedName>
        <fullName evidence="1">Uncharacterized protein</fullName>
    </submittedName>
</protein>